<dbReference type="RefSeq" id="WP_182498541.1">
    <property type="nucleotide sequence ID" value="NZ_BMKM01000003.1"/>
</dbReference>
<feature type="signal peptide" evidence="1">
    <location>
        <begin position="1"/>
        <end position="25"/>
    </location>
</feature>
<dbReference type="PROSITE" id="PS51257">
    <property type="entry name" value="PROKAR_LIPOPROTEIN"/>
    <property type="match status" value="1"/>
</dbReference>
<reference evidence="2" key="2">
    <citation type="submission" date="2020-09" db="EMBL/GenBank/DDBJ databases">
        <authorList>
            <person name="Sun Q."/>
            <person name="Zhou Y."/>
        </authorList>
    </citation>
    <scope>NUCLEOTIDE SEQUENCE</scope>
    <source>
        <strain evidence="2">CGMCC 1.15966</strain>
    </source>
</reference>
<evidence type="ECO:0008006" key="4">
    <source>
        <dbReference type="Google" id="ProtNLM"/>
    </source>
</evidence>
<evidence type="ECO:0000313" key="2">
    <source>
        <dbReference type="EMBL" id="GGE20438.1"/>
    </source>
</evidence>
<protein>
    <recommendedName>
        <fullName evidence="4">Auto-transporter adhesin head GIN domain-containing protein</fullName>
    </recommendedName>
</protein>
<organism evidence="2 3">
    <name type="scientific">Sphingobacterium cellulitidis</name>
    <dbReference type="NCBI Taxonomy" id="1768011"/>
    <lineage>
        <taxon>Bacteria</taxon>
        <taxon>Pseudomonadati</taxon>
        <taxon>Bacteroidota</taxon>
        <taxon>Sphingobacteriia</taxon>
        <taxon>Sphingobacteriales</taxon>
        <taxon>Sphingobacteriaceae</taxon>
        <taxon>Sphingobacterium</taxon>
    </lineage>
</organism>
<feature type="chain" id="PRO_5034866764" description="Auto-transporter adhesin head GIN domain-containing protein" evidence="1">
    <location>
        <begin position="26"/>
        <end position="99"/>
    </location>
</feature>
<accession>A0A8H9KVK1</accession>
<keyword evidence="3" id="KW-1185">Reference proteome</keyword>
<dbReference type="AlphaFoldDB" id="A0A8H9KVK1"/>
<name>A0A8H9KVK1_9SPHI</name>
<keyword evidence="1" id="KW-0732">Signal</keyword>
<evidence type="ECO:0000256" key="1">
    <source>
        <dbReference type="SAM" id="SignalP"/>
    </source>
</evidence>
<reference evidence="2" key="1">
    <citation type="journal article" date="2014" name="Int. J. Syst. Evol. Microbiol.">
        <title>Complete genome sequence of Corynebacterium casei LMG S-19264T (=DSM 44701T), isolated from a smear-ripened cheese.</title>
        <authorList>
            <consortium name="US DOE Joint Genome Institute (JGI-PGF)"/>
            <person name="Walter F."/>
            <person name="Albersmeier A."/>
            <person name="Kalinowski J."/>
            <person name="Ruckert C."/>
        </authorList>
    </citation>
    <scope>NUCLEOTIDE SEQUENCE</scope>
    <source>
        <strain evidence="2">CGMCC 1.15966</strain>
    </source>
</reference>
<dbReference type="EMBL" id="BMKM01000003">
    <property type="protein sequence ID" value="GGE20438.1"/>
    <property type="molecule type" value="Genomic_DNA"/>
</dbReference>
<evidence type="ECO:0000313" key="3">
    <source>
        <dbReference type="Proteomes" id="UP000614460"/>
    </source>
</evidence>
<comment type="caution">
    <text evidence="2">The sequence shown here is derived from an EMBL/GenBank/DDBJ whole genome shotgun (WGS) entry which is preliminary data.</text>
</comment>
<proteinExistence type="predicted"/>
<gene>
    <name evidence="2" type="ORF">GCM10011516_17580</name>
</gene>
<sequence>MKSIINNAIKIVAILIFTSSIVACSKTDGCPEKYVEVYKSGQIDLIIDTQEPKRMNLGQKTIYKDCEVSNVEVHAVTDVTIRFEGAIIELKTGDIKDLK</sequence>
<dbReference type="Proteomes" id="UP000614460">
    <property type="component" value="Unassembled WGS sequence"/>
</dbReference>